<evidence type="ECO:0000256" key="4">
    <source>
        <dbReference type="ARBA" id="ARBA00022722"/>
    </source>
</evidence>
<dbReference type="InterPro" id="IPR045249">
    <property type="entry name" value="HARBI1-like"/>
</dbReference>
<dbReference type="Proteomes" id="UP000596742">
    <property type="component" value="Unassembled WGS sequence"/>
</dbReference>
<evidence type="ECO:0000313" key="11">
    <source>
        <dbReference type="Proteomes" id="UP000596742"/>
    </source>
</evidence>
<dbReference type="Pfam" id="PF13613">
    <property type="entry name" value="HTH_Tnp_4"/>
    <property type="match status" value="1"/>
</dbReference>
<dbReference type="InterPro" id="IPR027806">
    <property type="entry name" value="HARBI1_dom"/>
</dbReference>
<dbReference type="Pfam" id="PF13359">
    <property type="entry name" value="DDE_Tnp_4"/>
    <property type="match status" value="1"/>
</dbReference>
<evidence type="ECO:0000256" key="6">
    <source>
        <dbReference type="ARBA" id="ARBA00022801"/>
    </source>
</evidence>
<organism evidence="10 11">
    <name type="scientific">Mytilus galloprovincialis</name>
    <name type="common">Mediterranean mussel</name>
    <dbReference type="NCBI Taxonomy" id="29158"/>
    <lineage>
        <taxon>Eukaryota</taxon>
        <taxon>Metazoa</taxon>
        <taxon>Spiralia</taxon>
        <taxon>Lophotrochozoa</taxon>
        <taxon>Mollusca</taxon>
        <taxon>Bivalvia</taxon>
        <taxon>Autobranchia</taxon>
        <taxon>Pteriomorphia</taxon>
        <taxon>Mytilida</taxon>
        <taxon>Mytiloidea</taxon>
        <taxon>Mytilidae</taxon>
        <taxon>Mytilinae</taxon>
        <taxon>Mytilus</taxon>
    </lineage>
</organism>
<evidence type="ECO:0000256" key="3">
    <source>
        <dbReference type="ARBA" id="ARBA00006958"/>
    </source>
</evidence>
<evidence type="ECO:0000313" key="10">
    <source>
        <dbReference type="EMBL" id="VDI68814.1"/>
    </source>
</evidence>
<dbReference type="GO" id="GO:0046872">
    <property type="term" value="F:metal ion binding"/>
    <property type="evidence" value="ECO:0007669"/>
    <property type="project" value="UniProtKB-KW"/>
</dbReference>
<evidence type="ECO:0000259" key="9">
    <source>
        <dbReference type="Pfam" id="PF13613"/>
    </source>
</evidence>
<feature type="domain" description="Transposase Helix-turn-helix" evidence="9">
    <location>
        <begin position="91"/>
        <end position="140"/>
    </location>
</feature>
<comment type="cofactor">
    <cofactor evidence="1">
        <name>a divalent metal cation</name>
        <dbReference type="ChEBI" id="CHEBI:60240"/>
    </cofactor>
</comment>
<dbReference type="InterPro" id="IPR027805">
    <property type="entry name" value="Transposase_HTH_dom"/>
</dbReference>
<dbReference type="PANTHER" id="PTHR22930">
    <property type="match status" value="1"/>
</dbReference>
<keyword evidence="4" id="KW-0540">Nuclease</keyword>
<proteinExistence type="inferred from homology"/>
<evidence type="ECO:0000259" key="8">
    <source>
        <dbReference type="Pfam" id="PF13359"/>
    </source>
</evidence>
<keyword evidence="6" id="KW-0378">Hydrolase</keyword>
<comment type="subcellular location">
    <subcellularLocation>
        <location evidence="2">Nucleus</location>
    </subcellularLocation>
</comment>
<evidence type="ECO:0000256" key="5">
    <source>
        <dbReference type="ARBA" id="ARBA00022723"/>
    </source>
</evidence>
<dbReference type="GO" id="GO:0016787">
    <property type="term" value="F:hydrolase activity"/>
    <property type="evidence" value="ECO:0007669"/>
    <property type="project" value="UniProtKB-KW"/>
</dbReference>
<comment type="similarity">
    <text evidence="3">Belongs to the HARBI1 family.</text>
</comment>
<accession>A0A8B6GTE6</accession>
<name>A0A8B6GTE6_MYTGA</name>
<comment type="caution">
    <text evidence="10">The sequence shown here is derived from an EMBL/GenBank/DDBJ whole genome shotgun (WGS) entry which is preliminary data.</text>
</comment>
<dbReference type="GO" id="GO:0005634">
    <property type="term" value="C:nucleus"/>
    <property type="evidence" value="ECO:0007669"/>
    <property type="project" value="UniProtKB-SubCell"/>
</dbReference>
<evidence type="ECO:0008006" key="12">
    <source>
        <dbReference type="Google" id="ProtNLM"/>
    </source>
</evidence>
<sequence>MNSKKKRALKYIVAAIAAKRQMKKVRRNWIKPWLTRRADLGVCQTLLKELSNEDSDSFRNFLRVSPQQFAYLLDMVEDSITKCSTNMRTCITAEERLSLTLRYLATGESYRSLSYSFRIAPSTVCSIIPEVCDALYQALKDTYMKKNGKKLQQIFMRNGIIRIVWGAIDGKHVGVQAPSNSGSYYYNYKHTHSIVLMALVNAKYRFTYVDVGSNGRVSDGGVFRQCTLQESIENELINFRGPKELPGRDKKVPFVVVGDEAFPLKEYLMKPYPQSCGLDDSQRILNYRLSRARRIVENAFGILCNKFRVLRAPILSSPDKVEKIVLCCCALRYYLRPEIQTANDAENGQDIGTWLLKIPRGGKTNSG</sequence>
<evidence type="ECO:0000256" key="1">
    <source>
        <dbReference type="ARBA" id="ARBA00001968"/>
    </source>
</evidence>
<dbReference type="GO" id="GO:0004518">
    <property type="term" value="F:nuclease activity"/>
    <property type="evidence" value="ECO:0007669"/>
    <property type="project" value="UniProtKB-KW"/>
</dbReference>
<gene>
    <name evidence="10" type="ORF">MGAL_10B006466</name>
</gene>
<keyword evidence="11" id="KW-1185">Reference proteome</keyword>
<dbReference type="AlphaFoldDB" id="A0A8B6GTE6"/>
<protein>
    <recommendedName>
        <fullName evidence="12">DDE Tnp4 domain-containing protein</fullName>
    </recommendedName>
</protein>
<evidence type="ECO:0000256" key="2">
    <source>
        <dbReference type="ARBA" id="ARBA00004123"/>
    </source>
</evidence>
<reference evidence="10" key="1">
    <citation type="submission" date="2018-11" db="EMBL/GenBank/DDBJ databases">
        <authorList>
            <person name="Alioto T."/>
            <person name="Alioto T."/>
        </authorList>
    </citation>
    <scope>NUCLEOTIDE SEQUENCE</scope>
</reference>
<dbReference type="PANTHER" id="PTHR22930:SF269">
    <property type="entry name" value="NUCLEASE HARBI1-LIKE PROTEIN"/>
    <property type="match status" value="1"/>
</dbReference>
<keyword evidence="5" id="KW-0479">Metal-binding</keyword>
<dbReference type="EMBL" id="UYJE01008956">
    <property type="protein sequence ID" value="VDI68814.1"/>
    <property type="molecule type" value="Genomic_DNA"/>
</dbReference>
<dbReference type="OrthoDB" id="1681765at2759"/>
<keyword evidence="7" id="KW-0539">Nucleus</keyword>
<evidence type="ECO:0000256" key="7">
    <source>
        <dbReference type="ARBA" id="ARBA00023242"/>
    </source>
</evidence>
<feature type="domain" description="DDE Tnp4" evidence="8">
    <location>
        <begin position="168"/>
        <end position="331"/>
    </location>
</feature>